<comment type="caution">
    <text evidence="17">The sequence shown here is derived from an EMBL/GenBank/DDBJ whole genome shotgun (WGS) entry which is preliminary data.</text>
</comment>
<dbReference type="GO" id="GO:0098552">
    <property type="term" value="C:side of membrane"/>
    <property type="evidence" value="ECO:0007669"/>
    <property type="project" value="UniProtKB-KW"/>
</dbReference>
<keyword evidence="18" id="KW-1185">Reference proteome</keyword>
<gene>
    <name evidence="17" type="ORF">DFH07DRAFT_1029883</name>
</gene>
<dbReference type="Gene3D" id="3.20.20.370">
    <property type="entry name" value="Glycoside hydrolase/deacetylase"/>
    <property type="match status" value="1"/>
</dbReference>
<keyword evidence="9" id="KW-0449">Lipoprotein</keyword>
<evidence type="ECO:0000256" key="12">
    <source>
        <dbReference type="ARBA" id="ARBA00024056"/>
    </source>
</evidence>
<evidence type="ECO:0000256" key="4">
    <source>
        <dbReference type="ARBA" id="ARBA00022622"/>
    </source>
</evidence>
<dbReference type="GO" id="GO:0071555">
    <property type="term" value="P:cell wall organization"/>
    <property type="evidence" value="ECO:0007669"/>
    <property type="project" value="UniProtKB-KW"/>
</dbReference>
<evidence type="ECO:0000313" key="17">
    <source>
        <dbReference type="EMBL" id="KAJ7753908.1"/>
    </source>
</evidence>
<dbReference type="EMBL" id="JARJLG010000069">
    <property type="protein sequence ID" value="KAJ7753908.1"/>
    <property type="molecule type" value="Genomic_DNA"/>
</dbReference>
<protein>
    <recommendedName>
        <fullName evidence="12">chitin deacetylase</fullName>
        <ecNumber evidence="12">3.5.1.41</ecNumber>
    </recommendedName>
</protein>
<keyword evidence="10" id="KW-0961">Cell wall biogenesis/degradation</keyword>
<keyword evidence="4" id="KW-0336">GPI-anchor</keyword>
<evidence type="ECO:0000256" key="15">
    <source>
        <dbReference type="SAM" id="SignalP"/>
    </source>
</evidence>
<dbReference type="PANTHER" id="PTHR10587">
    <property type="entry name" value="GLYCOSYL TRANSFERASE-RELATED"/>
    <property type="match status" value="1"/>
</dbReference>
<dbReference type="AlphaFoldDB" id="A0AAD7NCE9"/>
<dbReference type="SUPFAM" id="SSF88713">
    <property type="entry name" value="Glycoside hydrolase/deacetylase"/>
    <property type="match status" value="1"/>
</dbReference>
<dbReference type="GO" id="GO:0000272">
    <property type="term" value="P:polysaccharide catabolic process"/>
    <property type="evidence" value="ECO:0007669"/>
    <property type="project" value="UniProtKB-KW"/>
</dbReference>
<feature type="domain" description="NodB homology" evidence="16">
    <location>
        <begin position="112"/>
        <end position="175"/>
    </location>
</feature>
<evidence type="ECO:0000256" key="9">
    <source>
        <dbReference type="ARBA" id="ARBA00023288"/>
    </source>
</evidence>
<proteinExistence type="predicted"/>
<name>A0AAD7NCE9_9AGAR</name>
<dbReference type="InterPro" id="IPR002509">
    <property type="entry name" value="NODB_dom"/>
</dbReference>
<dbReference type="GO" id="GO:0004099">
    <property type="term" value="F:chitin deacetylase activity"/>
    <property type="evidence" value="ECO:0007669"/>
    <property type="project" value="UniProtKB-EC"/>
</dbReference>
<evidence type="ECO:0000256" key="14">
    <source>
        <dbReference type="SAM" id="MobiDB-lite"/>
    </source>
</evidence>
<evidence type="ECO:0000256" key="13">
    <source>
        <dbReference type="ARBA" id="ARBA00048494"/>
    </source>
</evidence>
<evidence type="ECO:0000256" key="2">
    <source>
        <dbReference type="ARBA" id="ARBA00004609"/>
    </source>
</evidence>
<sequence length="310" mass="34258">MLQSALMVHCFAFVHLIQSSKLLSEWTNAYPAGLPAAPDSSAMPTEWVDALNATVSSRTILDNPVATNLPNKTPTYPSGSDLNGSEVCSDLNGSEVCSGSYGCRIDGDIWDTPDGYIGISFDDGLLPPSDGLMVFLEQENQITTHFFIGSTIIWYSEEFQKTFDLGHNICVHTSTSNGNLLLASLHDKPESHGCVPRPGQDPMCFHLLRKILLGWMMELIHNSTGGRVPKFWWPPYGGHYYQKIWESEITKQRDRGRARPQSGTCGINHCSSQTKPTPPLLSPRYFHFPSHTLCDHQLLPLAAFLPPSPG</sequence>
<evidence type="ECO:0000256" key="1">
    <source>
        <dbReference type="ARBA" id="ARBA00001941"/>
    </source>
</evidence>
<evidence type="ECO:0000256" key="3">
    <source>
        <dbReference type="ARBA" id="ARBA00022475"/>
    </source>
</evidence>
<keyword evidence="5" id="KW-0146">Chitin degradation</keyword>
<comment type="subcellular location">
    <subcellularLocation>
        <location evidence="2">Cell membrane</location>
        <topology evidence="2">Lipid-anchor</topology>
        <topology evidence="2">GPI-anchor</topology>
    </subcellularLocation>
</comment>
<feature type="chain" id="PRO_5042277100" description="chitin deacetylase" evidence="15">
    <location>
        <begin position="20"/>
        <end position="310"/>
    </location>
</feature>
<dbReference type="Proteomes" id="UP001215280">
    <property type="component" value="Unassembled WGS sequence"/>
</dbReference>
<keyword evidence="4" id="KW-0325">Glycoprotein</keyword>
<dbReference type="InterPro" id="IPR011330">
    <property type="entry name" value="Glyco_hydro/deAcase_b/a-brl"/>
</dbReference>
<dbReference type="Pfam" id="PF01522">
    <property type="entry name" value="Polysacc_deac_1"/>
    <property type="match status" value="1"/>
</dbReference>
<keyword evidence="8" id="KW-0170">Cobalt</keyword>
<reference evidence="17" key="1">
    <citation type="submission" date="2023-03" db="EMBL/GenBank/DDBJ databases">
        <title>Massive genome expansion in bonnet fungi (Mycena s.s.) driven by repeated elements and novel gene families across ecological guilds.</title>
        <authorList>
            <consortium name="Lawrence Berkeley National Laboratory"/>
            <person name="Harder C.B."/>
            <person name="Miyauchi S."/>
            <person name="Viragh M."/>
            <person name="Kuo A."/>
            <person name="Thoen E."/>
            <person name="Andreopoulos B."/>
            <person name="Lu D."/>
            <person name="Skrede I."/>
            <person name="Drula E."/>
            <person name="Henrissat B."/>
            <person name="Morin E."/>
            <person name="Kohler A."/>
            <person name="Barry K."/>
            <person name="LaButti K."/>
            <person name="Morin E."/>
            <person name="Salamov A."/>
            <person name="Lipzen A."/>
            <person name="Mereny Z."/>
            <person name="Hegedus B."/>
            <person name="Baldrian P."/>
            <person name="Stursova M."/>
            <person name="Weitz H."/>
            <person name="Taylor A."/>
            <person name="Grigoriev I.V."/>
            <person name="Nagy L.G."/>
            <person name="Martin F."/>
            <person name="Kauserud H."/>
        </authorList>
    </citation>
    <scope>NUCLEOTIDE SEQUENCE</scope>
    <source>
        <strain evidence="17">CBHHK188m</strain>
    </source>
</reference>
<dbReference type="GO" id="GO:0005886">
    <property type="term" value="C:plasma membrane"/>
    <property type="evidence" value="ECO:0007669"/>
    <property type="project" value="UniProtKB-SubCell"/>
</dbReference>
<keyword evidence="7" id="KW-0119">Carbohydrate metabolism</keyword>
<comment type="cofactor">
    <cofactor evidence="1">
        <name>Co(2+)</name>
        <dbReference type="ChEBI" id="CHEBI:48828"/>
    </cofactor>
</comment>
<evidence type="ECO:0000256" key="5">
    <source>
        <dbReference type="ARBA" id="ARBA00023024"/>
    </source>
</evidence>
<dbReference type="GO" id="GO:0009272">
    <property type="term" value="P:fungal-type cell wall biogenesis"/>
    <property type="evidence" value="ECO:0007669"/>
    <property type="project" value="UniProtKB-ARBA"/>
</dbReference>
<dbReference type="GO" id="GO:0006032">
    <property type="term" value="P:chitin catabolic process"/>
    <property type="evidence" value="ECO:0007669"/>
    <property type="project" value="UniProtKB-KW"/>
</dbReference>
<feature type="compositionally biased region" description="Polar residues" evidence="14">
    <location>
        <begin position="261"/>
        <end position="274"/>
    </location>
</feature>
<evidence type="ECO:0000256" key="7">
    <source>
        <dbReference type="ARBA" id="ARBA00023277"/>
    </source>
</evidence>
<dbReference type="EC" id="3.5.1.41" evidence="12"/>
<keyword evidence="3" id="KW-1003">Cell membrane</keyword>
<evidence type="ECO:0000256" key="8">
    <source>
        <dbReference type="ARBA" id="ARBA00023285"/>
    </source>
</evidence>
<dbReference type="PANTHER" id="PTHR10587:SF135">
    <property type="entry name" value="CHITIN DEACETYLASE 3"/>
    <property type="match status" value="1"/>
</dbReference>
<feature type="signal peptide" evidence="15">
    <location>
        <begin position="1"/>
        <end position="19"/>
    </location>
</feature>
<keyword evidence="11" id="KW-0624">Polysaccharide degradation</keyword>
<evidence type="ECO:0000313" key="18">
    <source>
        <dbReference type="Proteomes" id="UP001215280"/>
    </source>
</evidence>
<comment type="catalytic activity">
    <reaction evidence="13">
        <text>[(1-&gt;4)-N-acetyl-beta-D-glucosaminyl](n) + n H2O = chitosan + n acetate</text>
        <dbReference type="Rhea" id="RHEA:10464"/>
        <dbReference type="Rhea" id="RHEA-COMP:9593"/>
        <dbReference type="Rhea" id="RHEA-COMP:9597"/>
        <dbReference type="ChEBI" id="CHEBI:15377"/>
        <dbReference type="ChEBI" id="CHEBI:17029"/>
        <dbReference type="ChEBI" id="CHEBI:30089"/>
        <dbReference type="ChEBI" id="CHEBI:57704"/>
        <dbReference type="EC" id="3.5.1.41"/>
    </reaction>
    <physiologicalReaction direction="left-to-right" evidence="13">
        <dbReference type="Rhea" id="RHEA:10465"/>
    </physiologicalReaction>
</comment>
<evidence type="ECO:0000259" key="16">
    <source>
        <dbReference type="Pfam" id="PF01522"/>
    </source>
</evidence>
<evidence type="ECO:0000256" key="11">
    <source>
        <dbReference type="ARBA" id="ARBA00023326"/>
    </source>
</evidence>
<evidence type="ECO:0000256" key="10">
    <source>
        <dbReference type="ARBA" id="ARBA00023316"/>
    </source>
</evidence>
<evidence type="ECO:0000256" key="6">
    <source>
        <dbReference type="ARBA" id="ARBA00023136"/>
    </source>
</evidence>
<dbReference type="InterPro" id="IPR050248">
    <property type="entry name" value="Polysacc_deacetylase_ArnD"/>
</dbReference>
<keyword evidence="6" id="KW-0472">Membrane</keyword>
<organism evidence="17 18">
    <name type="scientific">Mycena maculata</name>
    <dbReference type="NCBI Taxonomy" id="230809"/>
    <lineage>
        <taxon>Eukaryota</taxon>
        <taxon>Fungi</taxon>
        <taxon>Dikarya</taxon>
        <taxon>Basidiomycota</taxon>
        <taxon>Agaricomycotina</taxon>
        <taxon>Agaricomycetes</taxon>
        <taxon>Agaricomycetidae</taxon>
        <taxon>Agaricales</taxon>
        <taxon>Marasmiineae</taxon>
        <taxon>Mycenaceae</taxon>
        <taxon>Mycena</taxon>
    </lineage>
</organism>
<accession>A0AAD7NCE9</accession>
<feature type="region of interest" description="Disordered" evidence="14">
    <location>
        <begin position="252"/>
        <end position="274"/>
    </location>
</feature>
<keyword evidence="15" id="KW-0732">Signal</keyword>